<dbReference type="AlphaFoldDB" id="A0A1Y2MB19"/>
<evidence type="ECO:0000313" key="2">
    <source>
        <dbReference type="Proteomes" id="UP000193240"/>
    </source>
</evidence>
<dbReference type="InParanoid" id="A0A1Y2MB19"/>
<reference evidence="1 2" key="1">
    <citation type="journal article" date="2017" name="Genome Announc.">
        <title>Genome sequence of the saprophytic ascomycete Epicoccum nigrum ICMP 19927 strain isolated from New Zealand.</title>
        <authorList>
            <person name="Fokin M."/>
            <person name="Fleetwood D."/>
            <person name="Weir B.S."/>
            <person name="Villas-Boas S.G."/>
        </authorList>
    </citation>
    <scope>NUCLEOTIDE SEQUENCE [LARGE SCALE GENOMIC DNA]</scope>
    <source>
        <strain evidence="1 2">ICMP 19927</strain>
    </source>
</reference>
<proteinExistence type="predicted"/>
<sequence>MPRLSLLVSGYPDLRARARASAGPPSHSWRYLEAQTATERSDDFGPLTLAWA</sequence>
<protein>
    <submittedName>
        <fullName evidence="1">Uncharacterized protein</fullName>
    </submittedName>
</protein>
<gene>
    <name evidence="1" type="ORF">B5807_02124</name>
</gene>
<organism evidence="1 2">
    <name type="scientific">Epicoccum nigrum</name>
    <name type="common">Soil fungus</name>
    <name type="synonym">Epicoccum purpurascens</name>
    <dbReference type="NCBI Taxonomy" id="105696"/>
    <lineage>
        <taxon>Eukaryota</taxon>
        <taxon>Fungi</taxon>
        <taxon>Dikarya</taxon>
        <taxon>Ascomycota</taxon>
        <taxon>Pezizomycotina</taxon>
        <taxon>Dothideomycetes</taxon>
        <taxon>Pleosporomycetidae</taxon>
        <taxon>Pleosporales</taxon>
        <taxon>Pleosporineae</taxon>
        <taxon>Didymellaceae</taxon>
        <taxon>Epicoccum</taxon>
    </lineage>
</organism>
<name>A0A1Y2MB19_EPING</name>
<accession>A0A1Y2MB19</accession>
<keyword evidence="2" id="KW-1185">Reference proteome</keyword>
<dbReference type="EMBL" id="KZ107839">
    <property type="protein sequence ID" value="OSS52999.1"/>
    <property type="molecule type" value="Genomic_DNA"/>
</dbReference>
<evidence type="ECO:0000313" key="1">
    <source>
        <dbReference type="EMBL" id="OSS52999.1"/>
    </source>
</evidence>
<dbReference type="Proteomes" id="UP000193240">
    <property type="component" value="Unassembled WGS sequence"/>
</dbReference>